<keyword evidence="1" id="KW-1133">Transmembrane helix</keyword>
<sequence>MKKNILIDKVRSITSEVLRQPAVQRLLQRYPKLISFVVARFDPNYFIGLPLTLVLLAGAVNVALLSNLTESVVESEWIVTVDKHFTEMLFSVRTEWLSQVLYTISWLGDRLAVFIVGALASLLLLLRRRWVGLVAFWLVMGGVGLVVQYGKKIISRNRPGADFAYYVVDHFSFPSGHATTAMALYGMLAYLLYRHLNVAWQRQLLVWAALLFILLVGFSRIYLGVHYLSDVLAGYLLGVLWLLVGASIVEVAQYHRARERERR</sequence>
<dbReference type="Pfam" id="PF01569">
    <property type="entry name" value="PAP2"/>
    <property type="match status" value="1"/>
</dbReference>
<dbReference type="RefSeq" id="WP_140619799.1">
    <property type="nucleotide sequence ID" value="NZ_VFRQ01000002.1"/>
</dbReference>
<feature type="transmembrane region" description="Helical" evidence="1">
    <location>
        <begin position="133"/>
        <end position="151"/>
    </location>
</feature>
<evidence type="ECO:0000313" key="4">
    <source>
        <dbReference type="Proteomes" id="UP000316727"/>
    </source>
</evidence>
<gene>
    <name evidence="3" type="ORF">FJM65_04260</name>
</gene>
<organism evidence="3 4">
    <name type="scientific">Pontibacter mangrovi</name>
    <dbReference type="NCBI Taxonomy" id="2589816"/>
    <lineage>
        <taxon>Bacteria</taxon>
        <taxon>Pseudomonadati</taxon>
        <taxon>Bacteroidota</taxon>
        <taxon>Cytophagia</taxon>
        <taxon>Cytophagales</taxon>
        <taxon>Hymenobacteraceae</taxon>
        <taxon>Pontibacter</taxon>
    </lineage>
</organism>
<evidence type="ECO:0000313" key="3">
    <source>
        <dbReference type="EMBL" id="TPE45259.1"/>
    </source>
</evidence>
<name>A0A501W6Q0_9BACT</name>
<feature type="transmembrane region" description="Helical" evidence="1">
    <location>
        <begin position="100"/>
        <end position="126"/>
    </location>
</feature>
<dbReference type="InterPro" id="IPR000326">
    <property type="entry name" value="PAP2/HPO"/>
</dbReference>
<dbReference type="OrthoDB" id="9773582at2"/>
<feature type="domain" description="Phosphatidic acid phosphatase type 2/haloperoxidase" evidence="2">
    <location>
        <begin position="131"/>
        <end position="246"/>
    </location>
</feature>
<feature type="transmembrane region" description="Helical" evidence="1">
    <location>
        <begin position="171"/>
        <end position="192"/>
    </location>
</feature>
<evidence type="ECO:0000259" key="2">
    <source>
        <dbReference type="SMART" id="SM00014"/>
    </source>
</evidence>
<dbReference type="InterPro" id="IPR036938">
    <property type="entry name" value="PAP2/HPO_sf"/>
</dbReference>
<dbReference type="SMART" id="SM00014">
    <property type="entry name" value="acidPPc"/>
    <property type="match status" value="1"/>
</dbReference>
<dbReference type="EMBL" id="VFRQ01000002">
    <property type="protein sequence ID" value="TPE45259.1"/>
    <property type="molecule type" value="Genomic_DNA"/>
</dbReference>
<dbReference type="CDD" id="cd03392">
    <property type="entry name" value="PAP2_like_2"/>
    <property type="match status" value="1"/>
</dbReference>
<feature type="transmembrane region" description="Helical" evidence="1">
    <location>
        <begin position="45"/>
        <end position="65"/>
    </location>
</feature>
<feature type="transmembrane region" description="Helical" evidence="1">
    <location>
        <begin position="235"/>
        <end position="254"/>
    </location>
</feature>
<evidence type="ECO:0000256" key="1">
    <source>
        <dbReference type="SAM" id="Phobius"/>
    </source>
</evidence>
<dbReference type="SUPFAM" id="SSF48317">
    <property type="entry name" value="Acid phosphatase/Vanadium-dependent haloperoxidase"/>
    <property type="match status" value="1"/>
</dbReference>
<accession>A0A501W6Q0</accession>
<feature type="transmembrane region" description="Helical" evidence="1">
    <location>
        <begin position="204"/>
        <end position="223"/>
    </location>
</feature>
<dbReference type="AlphaFoldDB" id="A0A501W6Q0"/>
<dbReference type="PANTHER" id="PTHR14969:SF13">
    <property type="entry name" value="AT30094P"/>
    <property type="match status" value="1"/>
</dbReference>
<dbReference type="Proteomes" id="UP000316727">
    <property type="component" value="Unassembled WGS sequence"/>
</dbReference>
<keyword evidence="1" id="KW-0472">Membrane</keyword>
<dbReference type="Gene3D" id="1.20.144.10">
    <property type="entry name" value="Phosphatidic acid phosphatase type 2/haloperoxidase"/>
    <property type="match status" value="1"/>
</dbReference>
<proteinExistence type="predicted"/>
<keyword evidence="1" id="KW-0812">Transmembrane</keyword>
<keyword evidence="4" id="KW-1185">Reference proteome</keyword>
<comment type="caution">
    <text evidence="3">The sequence shown here is derived from an EMBL/GenBank/DDBJ whole genome shotgun (WGS) entry which is preliminary data.</text>
</comment>
<dbReference type="PANTHER" id="PTHR14969">
    <property type="entry name" value="SPHINGOSINE-1-PHOSPHATE PHOSPHOHYDROLASE"/>
    <property type="match status" value="1"/>
</dbReference>
<reference evidence="3 4" key="1">
    <citation type="submission" date="2019-06" db="EMBL/GenBank/DDBJ databases">
        <title>A novel bacterium of genus Pontibacter, isolated from marine sediment.</title>
        <authorList>
            <person name="Huang H."/>
            <person name="Mo K."/>
            <person name="Hu Y."/>
        </authorList>
    </citation>
    <scope>NUCLEOTIDE SEQUENCE [LARGE SCALE GENOMIC DNA]</scope>
    <source>
        <strain evidence="3 4">HB172049</strain>
    </source>
</reference>
<protein>
    <submittedName>
        <fullName evidence="3">Phosphatase PAP2 family protein</fullName>
    </submittedName>
</protein>